<evidence type="ECO:0000313" key="3">
    <source>
        <dbReference type="EMBL" id="SSA38678.1"/>
    </source>
</evidence>
<dbReference type="EMBL" id="UETC01000001">
    <property type="protein sequence ID" value="SSA38678.1"/>
    <property type="molecule type" value="Genomic_DNA"/>
</dbReference>
<accession>A0A2Y9A5G2</accession>
<dbReference type="RefSeq" id="WP_109562960.1">
    <property type="nucleotide sequence ID" value="NZ_QGDJ01000001.1"/>
</dbReference>
<organism evidence="3 5">
    <name type="scientific">Jannaschia seohaensis</name>
    <dbReference type="NCBI Taxonomy" id="475081"/>
    <lineage>
        <taxon>Bacteria</taxon>
        <taxon>Pseudomonadati</taxon>
        <taxon>Pseudomonadota</taxon>
        <taxon>Alphaproteobacteria</taxon>
        <taxon>Rhodobacterales</taxon>
        <taxon>Roseobacteraceae</taxon>
        <taxon>Jannaschia</taxon>
    </lineage>
</organism>
<evidence type="ECO:0000313" key="5">
    <source>
        <dbReference type="Proteomes" id="UP000251571"/>
    </source>
</evidence>
<proteinExistence type="predicted"/>
<evidence type="ECO:0000313" key="2">
    <source>
        <dbReference type="EMBL" id="PWJ22400.1"/>
    </source>
</evidence>
<dbReference type="OrthoDB" id="259086at2"/>
<reference evidence="5" key="2">
    <citation type="submission" date="2016-10" db="EMBL/GenBank/DDBJ databases">
        <authorList>
            <person name="Varghese N."/>
            <person name="Submissions S."/>
        </authorList>
    </citation>
    <scope>NUCLEOTIDE SEQUENCE [LARGE SCALE GENOMIC DNA]</scope>
    <source>
        <strain evidence="5">DSM 25227</strain>
    </source>
</reference>
<feature type="compositionally biased region" description="Basic residues" evidence="1">
    <location>
        <begin position="1"/>
        <end position="12"/>
    </location>
</feature>
<reference evidence="2 4" key="3">
    <citation type="submission" date="2018-03" db="EMBL/GenBank/DDBJ databases">
        <title>Genomic Encyclopedia of Archaeal and Bacterial Type Strains, Phase II (KMG-II): from individual species to whole genera.</title>
        <authorList>
            <person name="Goeker M."/>
        </authorList>
    </citation>
    <scope>NUCLEOTIDE SEQUENCE [LARGE SCALE GENOMIC DNA]</scope>
    <source>
        <strain evidence="2 4">DSM 25227</strain>
    </source>
</reference>
<feature type="region of interest" description="Disordered" evidence="1">
    <location>
        <begin position="1"/>
        <end position="21"/>
    </location>
</feature>
<dbReference type="Proteomes" id="UP000251571">
    <property type="component" value="Unassembled WGS sequence"/>
</dbReference>
<sequence length="247" mass="25806">MPRSARAARRAARPSGVPTDRPTLRAALAAARLSGHPPAVTDQARGLLLAWFDASPEPFDALLRQLSDGTAASRIGEALLARSPAPEGLACASGCAFCCILSGEDGGTITRADAARLHAALPAGEDAEPWHPDACPALDPATRLCRAYEARPLICRTYVSRDVSACEAIAGGDARPGTGTLPAQVISITAHALVRAALGRGAPTYSLRKVAAGARAGRDLADTLSEARQSPRDLDAERRRLARPLRR</sequence>
<dbReference type="InterPro" id="IPR005358">
    <property type="entry name" value="Puta_zinc/iron-chelating_dom"/>
</dbReference>
<dbReference type="AlphaFoldDB" id="A0A2Y9A5G2"/>
<protein>
    <submittedName>
        <fullName evidence="2">Putative zinc-or iron-chelating protein</fullName>
    </submittedName>
    <submittedName>
        <fullName evidence="3">Zinc- or iron-chelating domain-containing protein</fullName>
    </submittedName>
</protein>
<feature type="region of interest" description="Disordered" evidence="1">
    <location>
        <begin position="222"/>
        <end position="247"/>
    </location>
</feature>
<evidence type="ECO:0000313" key="4">
    <source>
        <dbReference type="Proteomes" id="UP000245839"/>
    </source>
</evidence>
<name>A0A2Y9A5G2_9RHOB</name>
<reference evidence="3" key="1">
    <citation type="submission" date="2016-10" db="EMBL/GenBank/DDBJ databases">
        <authorList>
            <person name="Cai Z."/>
        </authorList>
    </citation>
    <scope>NUCLEOTIDE SEQUENCE [LARGE SCALE GENOMIC DNA]</scope>
    <source>
        <strain evidence="3">DSM 25227</strain>
    </source>
</reference>
<keyword evidence="4" id="KW-1185">Reference proteome</keyword>
<dbReference type="EMBL" id="QGDJ01000001">
    <property type="protein sequence ID" value="PWJ22400.1"/>
    <property type="molecule type" value="Genomic_DNA"/>
</dbReference>
<dbReference type="Proteomes" id="UP000245839">
    <property type="component" value="Unassembled WGS sequence"/>
</dbReference>
<dbReference type="Pfam" id="PF03692">
    <property type="entry name" value="CxxCxxCC"/>
    <property type="match status" value="1"/>
</dbReference>
<gene>
    <name evidence="2" type="ORF">BCF38_101812</name>
    <name evidence="3" type="ORF">SAMN05421539_101812</name>
</gene>
<evidence type="ECO:0000256" key="1">
    <source>
        <dbReference type="SAM" id="MobiDB-lite"/>
    </source>
</evidence>
<feature type="compositionally biased region" description="Basic and acidic residues" evidence="1">
    <location>
        <begin position="229"/>
        <end position="239"/>
    </location>
</feature>